<comment type="subcellular location">
    <subcellularLocation>
        <location evidence="1">Membrane</location>
        <topology evidence="1">Multi-pass membrane protein</topology>
    </subcellularLocation>
</comment>
<feature type="domain" description="Rhodopsin" evidence="7">
    <location>
        <begin position="24"/>
        <end position="217"/>
    </location>
</feature>
<dbReference type="EMBL" id="CAUWAG010000013">
    <property type="protein sequence ID" value="CAJ2510097.1"/>
    <property type="molecule type" value="Genomic_DNA"/>
</dbReference>
<dbReference type="InterPro" id="IPR049326">
    <property type="entry name" value="Rhodopsin_dom_fungi"/>
</dbReference>
<keyword evidence="9" id="KW-1185">Reference proteome</keyword>
<comment type="caution">
    <text evidence="8">The sequence shown here is derived from an EMBL/GenBank/DDBJ whole genome shotgun (WGS) entry which is preliminary data.</text>
</comment>
<name>A0AAI8YMD5_9PEZI</name>
<feature type="transmembrane region" description="Helical" evidence="6">
    <location>
        <begin position="90"/>
        <end position="113"/>
    </location>
</feature>
<keyword evidence="2 6" id="KW-0812">Transmembrane</keyword>
<dbReference type="GO" id="GO:0016020">
    <property type="term" value="C:membrane"/>
    <property type="evidence" value="ECO:0007669"/>
    <property type="project" value="UniProtKB-SubCell"/>
</dbReference>
<sequence length="309" mass="34576">MNDNDTTTIVGAIVVVLAAILVALRFYSRHFTKAGFRWDDWLILLGLTATIATDVLILYASGIDPTGDEAASGVDLSHVYTPADVEYTKINFIGTVLYFTITSTTKLSILLMYNRLFSTSGSFRLQVVILAVAVVGFWVGCTIADLLNCIPIKWTWLNSQVDPRYCFNYNIFWLVSGIVEACIDVPIILLPVRVVFGLQLSRSKKIAVAAVFLLGILNRQGDPELRTWKSQSFIWEDRRLDHSTFLYGHRLRVSPHMLAAVRAPSETQSDNLAGVFLGSEALVWIQWLVFDGAKQRAQELRGRGSKRIE</sequence>
<evidence type="ECO:0000313" key="9">
    <source>
        <dbReference type="Proteomes" id="UP001295740"/>
    </source>
</evidence>
<evidence type="ECO:0000256" key="6">
    <source>
        <dbReference type="SAM" id="Phobius"/>
    </source>
</evidence>
<dbReference type="InterPro" id="IPR052337">
    <property type="entry name" value="SAT4-like"/>
</dbReference>
<dbReference type="Proteomes" id="UP001295740">
    <property type="component" value="Unassembled WGS sequence"/>
</dbReference>
<evidence type="ECO:0000256" key="4">
    <source>
        <dbReference type="ARBA" id="ARBA00023136"/>
    </source>
</evidence>
<organism evidence="8 9">
    <name type="scientific">Anthostomella pinea</name>
    <dbReference type="NCBI Taxonomy" id="933095"/>
    <lineage>
        <taxon>Eukaryota</taxon>
        <taxon>Fungi</taxon>
        <taxon>Dikarya</taxon>
        <taxon>Ascomycota</taxon>
        <taxon>Pezizomycotina</taxon>
        <taxon>Sordariomycetes</taxon>
        <taxon>Xylariomycetidae</taxon>
        <taxon>Xylariales</taxon>
        <taxon>Xylariaceae</taxon>
        <taxon>Anthostomella</taxon>
    </lineage>
</organism>
<feature type="transmembrane region" description="Helical" evidence="6">
    <location>
        <begin position="125"/>
        <end position="147"/>
    </location>
</feature>
<evidence type="ECO:0000256" key="5">
    <source>
        <dbReference type="ARBA" id="ARBA00038359"/>
    </source>
</evidence>
<dbReference type="PANTHER" id="PTHR33048:SF47">
    <property type="entry name" value="INTEGRAL MEMBRANE PROTEIN-RELATED"/>
    <property type="match status" value="1"/>
</dbReference>
<keyword evidence="3 6" id="KW-1133">Transmembrane helix</keyword>
<evidence type="ECO:0000256" key="3">
    <source>
        <dbReference type="ARBA" id="ARBA00022989"/>
    </source>
</evidence>
<evidence type="ECO:0000256" key="1">
    <source>
        <dbReference type="ARBA" id="ARBA00004141"/>
    </source>
</evidence>
<feature type="transmembrane region" description="Helical" evidence="6">
    <location>
        <begin position="6"/>
        <end position="28"/>
    </location>
</feature>
<evidence type="ECO:0000256" key="2">
    <source>
        <dbReference type="ARBA" id="ARBA00022692"/>
    </source>
</evidence>
<dbReference type="Pfam" id="PF20684">
    <property type="entry name" value="Fung_rhodopsin"/>
    <property type="match status" value="1"/>
</dbReference>
<protein>
    <submittedName>
        <fullName evidence="8">Uu.00g059970.m01.CDS01</fullName>
    </submittedName>
</protein>
<accession>A0AAI8YMD5</accession>
<evidence type="ECO:0000313" key="8">
    <source>
        <dbReference type="EMBL" id="CAJ2510097.1"/>
    </source>
</evidence>
<proteinExistence type="inferred from homology"/>
<keyword evidence="4 6" id="KW-0472">Membrane</keyword>
<feature type="transmembrane region" description="Helical" evidence="6">
    <location>
        <begin position="40"/>
        <end position="60"/>
    </location>
</feature>
<gene>
    <name evidence="8" type="ORF">KHLLAP_LOCUS10565</name>
</gene>
<evidence type="ECO:0000259" key="7">
    <source>
        <dbReference type="Pfam" id="PF20684"/>
    </source>
</evidence>
<reference evidence="8" key="1">
    <citation type="submission" date="2023-10" db="EMBL/GenBank/DDBJ databases">
        <authorList>
            <person name="Hackl T."/>
        </authorList>
    </citation>
    <scope>NUCLEOTIDE SEQUENCE</scope>
</reference>
<comment type="similarity">
    <text evidence="5">Belongs to the SAT4 family.</text>
</comment>
<dbReference type="PANTHER" id="PTHR33048">
    <property type="entry name" value="PTH11-LIKE INTEGRAL MEMBRANE PROTEIN (AFU_ORTHOLOGUE AFUA_5G11245)"/>
    <property type="match status" value="1"/>
</dbReference>
<dbReference type="AlphaFoldDB" id="A0AAI8YMD5"/>
<feature type="transmembrane region" description="Helical" evidence="6">
    <location>
        <begin position="171"/>
        <end position="196"/>
    </location>
</feature>